<dbReference type="PANTHER" id="PTHR37262">
    <property type="entry name" value="PROTEIN PEP-RELATED DEVELOPMENT ARRESTED 1, CHLOROPLASTIC"/>
    <property type="match status" value="1"/>
</dbReference>
<dbReference type="InterPro" id="IPR038961">
    <property type="entry name" value="PRDA1"/>
</dbReference>
<evidence type="ECO:0000313" key="1">
    <source>
        <dbReference type="EMBL" id="CAD6257177.1"/>
    </source>
</evidence>
<dbReference type="OrthoDB" id="2015968at2759"/>
<dbReference type="GO" id="GO:0042644">
    <property type="term" value="C:chloroplast nucleoid"/>
    <property type="evidence" value="ECO:0007669"/>
    <property type="project" value="InterPro"/>
</dbReference>
<protein>
    <submittedName>
        <fullName evidence="1">Uncharacterized protein</fullName>
    </submittedName>
</protein>
<comment type="caution">
    <text evidence="1">The sequence shown here is derived from an EMBL/GenBank/DDBJ whole genome shotgun (WGS) entry which is preliminary data.</text>
</comment>
<gene>
    <name evidence="1" type="ORF">NCGR_LOCUS40667</name>
</gene>
<accession>A0A811QM14</accession>
<dbReference type="AlphaFoldDB" id="A0A811QM14"/>
<dbReference type="PANTHER" id="PTHR37262:SF1">
    <property type="entry name" value="PROTEIN PEP-RELATED DEVELOPMENT ARRESTED 1, CHLOROPLASTIC"/>
    <property type="match status" value="1"/>
</dbReference>
<evidence type="ECO:0000313" key="2">
    <source>
        <dbReference type="Proteomes" id="UP000604825"/>
    </source>
</evidence>
<sequence length="432" mass="47608">MVDMEMDGAFEPVAVELESGFLMVLDYMIQLAQKDADDERKSLLEVIKQTVLDHLTKKCPPHVQVVGLLCQTEKKESRHELLRRVAAGGGVFKNDKGLKCQIPGANLSDIANQADDLLESMESRDTIPDPKLLARLVIVREEARNMMGGGLLDERNDRGLTTLPEAEVNFLSKLVALKPGKALERMIKDVMNGRGEGADNIEPSAASHSEQENLTGVLGRGSVSGHKPRPVCPGMFLETVSKVLGGVYASNTSGITAQHLEWVSTLLVHSLTDLLAYNLLLYANHDGHGLTVFSHFRLLLSSVRCFSFRLKNNKAAACYKNKVVKNWDAINTIYSTDHANGDGAKTAAESAQDSPEEYTKTSFRDALKSTGPLPLPQVTSPAKIFAALEQIPDLARCDLLRAYGKLILNERLFQALMELPMKFRKEWLLTLN</sequence>
<dbReference type="EMBL" id="CAJGYO010000010">
    <property type="protein sequence ID" value="CAD6257177.1"/>
    <property type="molecule type" value="Genomic_DNA"/>
</dbReference>
<organism evidence="1 2">
    <name type="scientific">Miscanthus lutarioriparius</name>
    <dbReference type="NCBI Taxonomy" id="422564"/>
    <lineage>
        <taxon>Eukaryota</taxon>
        <taxon>Viridiplantae</taxon>
        <taxon>Streptophyta</taxon>
        <taxon>Embryophyta</taxon>
        <taxon>Tracheophyta</taxon>
        <taxon>Spermatophyta</taxon>
        <taxon>Magnoliopsida</taxon>
        <taxon>Liliopsida</taxon>
        <taxon>Poales</taxon>
        <taxon>Poaceae</taxon>
        <taxon>PACMAD clade</taxon>
        <taxon>Panicoideae</taxon>
        <taxon>Andropogonodae</taxon>
        <taxon>Andropogoneae</taxon>
        <taxon>Saccharinae</taxon>
        <taxon>Miscanthus</taxon>
    </lineage>
</organism>
<reference evidence="1" key="1">
    <citation type="submission" date="2020-10" db="EMBL/GenBank/DDBJ databases">
        <authorList>
            <person name="Han B."/>
            <person name="Lu T."/>
            <person name="Zhao Q."/>
            <person name="Huang X."/>
            <person name="Zhao Y."/>
        </authorList>
    </citation>
    <scope>NUCLEOTIDE SEQUENCE</scope>
</reference>
<dbReference type="Proteomes" id="UP000604825">
    <property type="component" value="Unassembled WGS sequence"/>
</dbReference>
<proteinExistence type="predicted"/>
<name>A0A811QM14_9POAL</name>
<keyword evidence="2" id="KW-1185">Reference proteome</keyword>
<dbReference type="GO" id="GO:0006355">
    <property type="term" value="P:regulation of DNA-templated transcription"/>
    <property type="evidence" value="ECO:0007669"/>
    <property type="project" value="InterPro"/>
</dbReference>